<dbReference type="InterPro" id="IPR002909">
    <property type="entry name" value="IPT_dom"/>
</dbReference>
<dbReference type="RefSeq" id="WP_201633528.1">
    <property type="nucleotide sequence ID" value="NZ_JAEQNB010000002.1"/>
</dbReference>
<organism evidence="3 4">
    <name type="scientific">Tumebacillus amylolyticus</name>
    <dbReference type="NCBI Taxonomy" id="2801339"/>
    <lineage>
        <taxon>Bacteria</taxon>
        <taxon>Bacillati</taxon>
        <taxon>Bacillota</taxon>
        <taxon>Bacilli</taxon>
        <taxon>Bacillales</taxon>
        <taxon>Alicyclobacillaceae</taxon>
        <taxon>Tumebacillus</taxon>
    </lineage>
</organism>
<gene>
    <name evidence="3" type="ORF">JJB07_08330</name>
</gene>
<dbReference type="PANTHER" id="PTHR46708">
    <property type="entry name" value="TENASCIN"/>
    <property type="match status" value="1"/>
</dbReference>
<dbReference type="Proteomes" id="UP000602284">
    <property type="component" value="Unassembled WGS sequence"/>
</dbReference>
<dbReference type="CDD" id="cd00063">
    <property type="entry name" value="FN3"/>
    <property type="match status" value="4"/>
</dbReference>
<keyword evidence="1" id="KW-0677">Repeat</keyword>
<sequence>MAQHRRTSRLAIALLTVLTLLLGLLPGFAERVSAAELISLSRSDFVIGYPPTTVTLTGTDLYKFRSDTRVYLFDSRNQDTNAIAGVQVVDSKHLNFTLQPGLASGKYTMLIVSYTQTTVNLNVLTSYDPTNITVTPGANDDIRVDWNDPSALEINDIVIQYSLIDQNSYVSPVHVPRGVGTYTIKNLPNNKTYKIMIYATKTNGSRTDGVELTNGGLGYKAVDTTPPGDITNLNVSTIPNGFVLNWRDPINPDYPTNPALSDLSLITVQYAEHGTTNWSDGFVVAKGVQTATLSPMNTAKRYDFRFTKLDVNGNWNYQVDNHNGYGYTADIVPPSDVSQLRVSVASDTSAYITWYDPTATDFHHVNFYLKSPLSPDWILVGRADKGLQNFQLNGLTPGIDYTLKATSVDQLGYETSGTQANTFRTNSLSDISDLTNVSIAQEVSGGLQMTWLSDAVSSVNFNRFKMYYAPVNSTNSADYKPTSLSNLGTKTASLRDMPRGLYQLDMRVVDSFGLMQSLKTYNNNSSGYYVSGTGSSLPTEVGNVKVLATDGSNLDVTWDAATSNGSHVEVFLAERSQFPSWRLLGKVDKRNQRFTATGLSSSKDYFFKLVVFDSARNVESPGVIYDNSGYGYNIIGGDRYAPHEVTEAGANVYMNSLVISYTEPTDTDFNLANVYVQKMNSTDSINPVAVVRGSNGTTIRDLVPGALYTVRITTVDNYGNESTGINLNNNGAGYLIGSGSNQPSNEVRNAIAIPNTTSMTVRFSDPVNNDYAKTLVAIKKVGDTSYSSERFVNKGTNETIFTGLDSNQSYQVRLITMTSSGKASTGLDLGGANGISMIPISNVFLANVTPGVNRLNVSWSDPTTTTPTAIAVEVMANGKTSWSEPQYADPGTGFLVLNGLSDSQSYKVRITALRNEIGSPSILLDASNNTGSGPGFTPRDVGIAAAPSHLQQGSSNDTQVVTVVGRNTQMSGILQSDVTLYDQNNGILPNAVKQTTLYSSTRLDVRLTRNLNPGVYTLKVHTGSNGDLTTQITVQSDAPKSEISSLSTPEVTYSSSSFTMTLKGSGFTSNSRIIVDNRSPLAPSSYDDKTLTFMMPSGLLPGVHKVAVSTDGITTVPMNFTVHPFKSSIGFLNVPAMRNGTYHGEWNISNMDPNARTAKVILIIRRNGEFVEQQEQSLSFIGYESKKIKLDFGGANTPYANGPTQSISVQAFIVDANTQTPLSIPSVYRTELNL</sequence>
<dbReference type="PANTHER" id="PTHR46708:SF2">
    <property type="entry name" value="FIBRONECTIN TYPE-III DOMAIN-CONTAINING PROTEIN"/>
    <property type="match status" value="1"/>
</dbReference>
<accession>A0ABS1J8Q5</accession>
<feature type="domain" description="Fibronectin type-III" evidence="2">
    <location>
        <begin position="333"/>
        <end position="428"/>
    </location>
</feature>
<dbReference type="PROSITE" id="PS50853">
    <property type="entry name" value="FN3"/>
    <property type="match status" value="3"/>
</dbReference>
<evidence type="ECO:0000256" key="1">
    <source>
        <dbReference type="ARBA" id="ARBA00022737"/>
    </source>
</evidence>
<evidence type="ECO:0000259" key="2">
    <source>
        <dbReference type="PROSITE" id="PS50853"/>
    </source>
</evidence>
<dbReference type="EMBL" id="JAEQNB010000002">
    <property type="protein sequence ID" value="MBL0386656.1"/>
    <property type="molecule type" value="Genomic_DNA"/>
</dbReference>
<dbReference type="InterPro" id="IPR050991">
    <property type="entry name" value="ECM_Regulatory_Proteins"/>
</dbReference>
<dbReference type="Pfam" id="PF01833">
    <property type="entry name" value="TIG"/>
    <property type="match status" value="1"/>
</dbReference>
<dbReference type="InterPro" id="IPR013783">
    <property type="entry name" value="Ig-like_fold"/>
</dbReference>
<dbReference type="SMART" id="SM00060">
    <property type="entry name" value="FN3"/>
    <property type="match status" value="7"/>
</dbReference>
<dbReference type="CDD" id="cd00102">
    <property type="entry name" value="IPT"/>
    <property type="match status" value="1"/>
</dbReference>
<dbReference type="Gene3D" id="2.60.40.10">
    <property type="entry name" value="Immunoglobulins"/>
    <property type="match status" value="7"/>
</dbReference>
<proteinExistence type="predicted"/>
<comment type="caution">
    <text evidence="3">The sequence shown here is derived from an EMBL/GenBank/DDBJ whole genome shotgun (WGS) entry which is preliminary data.</text>
</comment>
<evidence type="ECO:0000313" key="4">
    <source>
        <dbReference type="Proteomes" id="UP000602284"/>
    </source>
</evidence>
<protein>
    <submittedName>
        <fullName evidence="3">Fibronectin type III domain-containing protein</fullName>
    </submittedName>
</protein>
<dbReference type="InterPro" id="IPR036116">
    <property type="entry name" value="FN3_sf"/>
</dbReference>
<name>A0ABS1J8Q5_9BACL</name>
<feature type="domain" description="Fibronectin type-III" evidence="2">
    <location>
        <begin position="128"/>
        <end position="228"/>
    </location>
</feature>
<evidence type="ECO:0000313" key="3">
    <source>
        <dbReference type="EMBL" id="MBL0386656.1"/>
    </source>
</evidence>
<dbReference type="SUPFAM" id="SSF49265">
    <property type="entry name" value="Fibronectin type III"/>
    <property type="match status" value="4"/>
</dbReference>
<dbReference type="SUPFAM" id="SSF81296">
    <property type="entry name" value="E set domains"/>
    <property type="match status" value="1"/>
</dbReference>
<reference evidence="3 4" key="1">
    <citation type="submission" date="2021-01" db="EMBL/GenBank/DDBJ databases">
        <title>Tumebacillus sp. strain ITR2 16S ribosomal RNA gene Genome sequencing and assembly.</title>
        <authorList>
            <person name="Kang M."/>
        </authorList>
    </citation>
    <scope>NUCLEOTIDE SEQUENCE [LARGE SCALE GENOMIC DNA]</scope>
    <source>
        <strain evidence="3 4">ITR2</strain>
    </source>
</reference>
<keyword evidence="4" id="KW-1185">Reference proteome</keyword>
<feature type="domain" description="Fibronectin type-III" evidence="2">
    <location>
        <begin position="641"/>
        <end position="732"/>
    </location>
</feature>
<dbReference type="Pfam" id="PF00041">
    <property type="entry name" value="fn3"/>
    <property type="match status" value="1"/>
</dbReference>
<dbReference type="InterPro" id="IPR014756">
    <property type="entry name" value="Ig_E-set"/>
</dbReference>
<dbReference type="InterPro" id="IPR003961">
    <property type="entry name" value="FN3_dom"/>
</dbReference>